<dbReference type="Proteomes" id="UP000007129">
    <property type="component" value="Unassembled WGS sequence"/>
</dbReference>
<feature type="region of interest" description="Disordered" evidence="1">
    <location>
        <begin position="90"/>
        <end position="162"/>
    </location>
</feature>
<reference evidence="2 3" key="1">
    <citation type="journal article" date="2012" name="BMC Genomics">
        <title>Tools to kill: Genome of one of the most destructive plant pathogenic fungi Macrophomina phaseolina.</title>
        <authorList>
            <person name="Islam M.S."/>
            <person name="Haque M.S."/>
            <person name="Islam M.M."/>
            <person name="Emdad E.M."/>
            <person name="Halim A."/>
            <person name="Hossen Q.M.M."/>
            <person name="Hossain M.Z."/>
            <person name="Ahmed B."/>
            <person name="Rahim S."/>
            <person name="Rahman M.S."/>
            <person name="Alam M.M."/>
            <person name="Hou S."/>
            <person name="Wan X."/>
            <person name="Saito J.A."/>
            <person name="Alam M."/>
        </authorList>
    </citation>
    <scope>NUCLEOTIDE SEQUENCE [LARGE SCALE GENOMIC DNA]</scope>
    <source>
        <strain evidence="2 3">MS6</strain>
    </source>
</reference>
<dbReference type="AlphaFoldDB" id="K2SC28"/>
<dbReference type="InParanoid" id="K2SC28"/>
<organism evidence="2 3">
    <name type="scientific">Macrophomina phaseolina (strain MS6)</name>
    <name type="common">Charcoal rot fungus</name>
    <dbReference type="NCBI Taxonomy" id="1126212"/>
    <lineage>
        <taxon>Eukaryota</taxon>
        <taxon>Fungi</taxon>
        <taxon>Dikarya</taxon>
        <taxon>Ascomycota</taxon>
        <taxon>Pezizomycotina</taxon>
        <taxon>Dothideomycetes</taxon>
        <taxon>Dothideomycetes incertae sedis</taxon>
        <taxon>Botryosphaeriales</taxon>
        <taxon>Botryosphaeriaceae</taxon>
        <taxon>Macrophomina</taxon>
    </lineage>
</organism>
<dbReference type="EMBL" id="AHHD01000008">
    <property type="protein sequence ID" value="EKG22482.1"/>
    <property type="molecule type" value="Genomic_DNA"/>
</dbReference>
<protein>
    <submittedName>
        <fullName evidence="2">Uncharacterized protein</fullName>
    </submittedName>
</protein>
<sequence length="324" mass="35807">MPIKPHLYLPSAAPAPDRAQHTLPPHPLPPHCRALPFNPLASALPCLLILSTPQNVTTIFSVACHAISSITSVIHCVFFSMSSVSVNKWSPSTTTKSRVSSDSFFTSPAKSSRKVASGANEYQPTENTSVSEDDSIAQQDSSTKTGKNSHQDPRADRDRSDNYGLLATRLASTATHDEINSIQARIEELKARKETAEDVLEQANKKSTKESEQAKEDISEKPKLVVAVSYLKSVELDDFVNNTWYDCNSYVTWALQNVINQQPHAIDVLVGNACYFWQLEPEPVRDHADLSVVPERIPINSRPLLTFLTKPTNKNDGKTYSHVV</sequence>
<proteinExistence type="predicted"/>
<dbReference type="VEuPathDB" id="FungiDB:MPH_00217"/>
<dbReference type="HOGENOM" id="CLU_858084_0_0_1"/>
<gene>
    <name evidence="2" type="ORF">MPH_00217</name>
</gene>
<feature type="compositionally biased region" description="Basic and acidic residues" evidence="1">
    <location>
        <begin position="149"/>
        <end position="161"/>
    </location>
</feature>
<evidence type="ECO:0000256" key="1">
    <source>
        <dbReference type="SAM" id="MobiDB-lite"/>
    </source>
</evidence>
<feature type="compositionally biased region" description="Polar residues" evidence="1">
    <location>
        <begin position="90"/>
        <end position="110"/>
    </location>
</feature>
<evidence type="ECO:0000313" key="3">
    <source>
        <dbReference type="Proteomes" id="UP000007129"/>
    </source>
</evidence>
<feature type="compositionally biased region" description="Basic and acidic residues" evidence="1">
    <location>
        <begin position="203"/>
        <end position="217"/>
    </location>
</feature>
<feature type="region of interest" description="Disordered" evidence="1">
    <location>
        <begin position="197"/>
        <end position="217"/>
    </location>
</feature>
<evidence type="ECO:0000313" key="2">
    <source>
        <dbReference type="EMBL" id="EKG22482.1"/>
    </source>
</evidence>
<feature type="compositionally biased region" description="Polar residues" evidence="1">
    <location>
        <begin position="120"/>
        <end position="148"/>
    </location>
</feature>
<comment type="caution">
    <text evidence="2">The sequence shown here is derived from an EMBL/GenBank/DDBJ whole genome shotgun (WGS) entry which is preliminary data.</text>
</comment>
<accession>K2SC28</accession>
<name>K2SC28_MACPH</name>